<feature type="domain" description="Alpha/beta hydrolase fold-3" evidence="4">
    <location>
        <begin position="64"/>
        <end position="256"/>
    </location>
</feature>
<organism evidence="5 6">
    <name type="scientific">Oleiharenicola lentus</name>
    <dbReference type="NCBI Taxonomy" id="2508720"/>
    <lineage>
        <taxon>Bacteria</taxon>
        <taxon>Pseudomonadati</taxon>
        <taxon>Verrucomicrobiota</taxon>
        <taxon>Opitutia</taxon>
        <taxon>Opitutales</taxon>
        <taxon>Opitutaceae</taxon>
        <taxon>Oleiharenicola</taxon>
    </lineage>
</organism>
<feature type="chain" id="PRO_5020603707" evidence="3">
    <location>
        <begin position="19"/>
        <end position="282"/>
    </location>
</feature>
<evidence type="ECO:0000256" key="1">
    <source>
        <dbReference type="ARBA" id="ARBA00010515"/>
    </source>
</evidence>
<name>A0A4Q1CBG7_9BACT</name>
<proteinExistence type="inferred from homology"/>
<dbReference type="EMBL" id="SDHX01000001">
    <property type="protein sequence ID" value="RXK56256.1"/>
    <property type="molecule type" value="Genomic_DNA"/>
</dbReference>
<dbReference type="PANTHER" id="PTHR48081">
    <property type="entry name" value="AB HYDROLASE SUPERFAMILY PROTEIN C4A8.06C"/>
    <property type="match status" value="1"/>
</dbReference>
<gene>
    <name evidence="5" type="ORF">ESB00_10385</name>
</gene>
<dbReference type="Pfam" id="PF07859">
    <property type="entry name" value="Abhydrolase_3"/>
    <property type="match status" value="1"/>
</dbReference>
<comment type="caution">
    <text evidence="5">The sequence shown here is derived from an EMBL/GenBank/DDBJ whole genome shotgun (WGS) entry which is preliminary data.</text>
</comment>
<dbReference type="InterPro" id="IPR013094">
    <property type="entry name" value="AB_hydrolase_3"/>
</dbReference>
<accession>A0A4Q1CBG7</accession>
<comment type="similarity">
    <text evidence="1">Belongs to the 'GDXG' lipolytic enzyme family.</text>
</comment>
<dbReference type="InterPro" id="IPR050300">
    <property type="entry name" value="GDXG_lipolytic_enzyme"/>
</dbReference>
<dbReference type="InterPro" id="IPR029058">
    <property type="entry name" value="AB_hydrolase_fold"/>
</dbReference>
<evidence type="ECO:0000313" key="6">
    <source>
        <dbReference type="Proteomes" id="UP000290218"/>
    </source>
</evidence>
<keyword evidence="2 5" id="KW-0378">Hydrolase</keyword>
<evidence type="ECO:0000256" key="3">
    <source>
        <dbReference type="SAM" id="SignalP"/>
    </source>
</evidence>
<feature type="signal peptide" evidence="3">
    <location>
        <begin position="1"/>
        <end position="18"/>
    </location>
</feature>
<dbReference type="OrthoDB" id="9815425at2"/>
<evidence type="ECO:0000256" key="2">
    <source>
        <dbReference type="ARBA" id="ARBA00022801"/>
    </source>
</evidence>
<dbReference type="Proteomes" id="UP000290218">
    <property type="component" value="Unassembled WGS sequence"/>
</dbReference>
<sequence length="282" mass="30488">MRRMPLLFLACCTTALFAQSRPETTPTELPGAETLLYRETEESPMRLFVVKPTGWQAGDRRPALIFFFGGGWTTGTPASSIFWAKFAAGLGLVGIAPDYRTKGRHDVPPMGSVADSRAAVRWVQDHAAELGVDPRRIVVGGNSAGGHVALWTGITHAPPGSREAESPLIKPAALILFSTVSDTSAETGYTPQRFGEHTTALSPVHQLDAQMPPVLAFHGDTDKTVPLRQAVALRDKLIATGNVCELHIVPGGGHNFGNDVPEWQEKSRELMIAFLRRHGLVP</sequence>
<protein>
    <submittedName>
        <fullName evidence="5">Alpha/beta hydrolase</fullName>
    </submittedName>
</protein>
<dbReference type="AlphaFoldDB" id="A0A4Q1CBG7"/>
<evidence type="ECO:0000313" key="5">
    <source>
        <dbReference type="EMBL" id="RXK56256.1"/>
    </source>
</evidence>
<evidence type="ECO:0000259" key="4">
    <source>
        <dbReference type="Pfam" id="PF07859"/>
    </source>
</evidence>
<dbReference type="SUPFAM" id="SSF53474">
    <property type="entry name" value="alpha/beta-Hydrolases"/>
    <property type="match status" value="1"/>
</dbReference>
<dbReference type="PANTHER" id="PTHR48081:SF30">
    <property type="entry name" value="ACETYL-HYDROLASE LIPR-RELATED"/>
    <property type="match status" value="1"/>
</dbReference>
<dbReference type="GO" id="GO:0004806">
    <property type="term" value="F:triacylglycerol lipase activity"/>
    <property type="evidence" value="ECO:0007669"/>
    <property type="project" value="TreeGrafter"/>
</dbReference>
<dbReference type="Gene3D" id="3.40.50.1820">
    <property type="entry name" value="alpha/beta hydrolase"/>
    <property type="match status" value="1"/>
</dbReference>
<keyword evidence="6" id="KW-1185">Reference proteome</keyword>
<reference evidence="5 6" key="1">
    <citation type="submission" date="2019-01" db="EMBL/GenBank/DDBJ databases">
        <title>Lacunisphaera sp. strain TWA-58.</title>
        <authorList>
            <person name="Chen W.-M."/>
        </authorList>
    </citation>
    <scope>NUCLEOTIDE SEQUENCE [LARGE SCALE GENOMIC DNA]</scope>
    <source>
        <strain evidence="5 6">TWA-58</strain>
    </source>
</reference>
<keyword evidence="3" id="KW-0732">Signal</keyword>